<evidence type="ECO:0000256" key="8">
    <source>
        <dbReference type="ARBA" id="ARBA00022989"/>
    </source>
</evidence>
<feature type="chain" id="PRO_5042208308" description="Fucosyltransferase" evidence="13">
    <location>
        <begin position="21"/>
        <end position="385"/>
    </location>
</feature>
<keyword evidence="5 12" id="KW-0808">Transferase</keyword>
<evidence type="ECO:0000256" key="11">
    <source>
        <dbReference type="ARBA" id="ARBA00023180"/>
    </source>
</evidence>
<evidence type="ECO:0000256" key="12">
    <source>
        <dbReference type="RuleBase" id="RU003832"/>
    </source>
</evidence>
<reference evidence="16" key="1">
    <citation type="journal article" date="2023" name="Mol. Biol. Evol.">
        <title>Third-Generation Sequencing Reveals the Adaptive Role of the Epigenome in Three Deep-Sea Polychaetes.</title>
        <authorList>
            <person name="Perez M."/>
            <person name="Aroh O."/>
            <person name="Sun Y."/>
            <person name="Lan Y."/>
            <person name="Juniper S.K."/>
            <person name="Young C.R."/>
            <person name="Angers B."/>
            <person name="Qian P.Y."/>
        </authorList>
    </citation>
    <scope>NUCLEOTIDE SEQUENCE</scope>
    <source>
        <strain evidence="16">R07B-5</strain>
    </source>
</reference>
<dbReference type="PANTHER" id="PTHR48438">
    <property type="entry name" value="ALPHA-(1,3)-FUCOSYLTRANSFERASE C-RELATED"/>
    <property type="match status" value="1"/>
</dbReference>
<dbReference type="SUPFAM" id="SSF53756">
    <property type="entry name" value="UDP-Glycosyltransferase/glycogen phosphorylase"/>
    <property type="match status" value="1"/>
</dbReference>
<dbReference type="AlphaFoldDB" id="A0AAD9P319"/>
<dbReference type="Proteomes" id="UP001209878">
    <property type="component" value="Unassembled WGS sequence"/>
</dbReference>
<evidence type="ECO:0000259" key="14">
    <source>
        <dbReference type="Pfam" id="PF00852"/>
    </source>
</evidence>
<name>A0AAD9P319_RIDPI</name>
<evidence type="ECO:0000256" key="6">
    <source>
        <dbReference type="ARBA" id="ARBA00022692"/>
    </source>
</evidence>
<keyword evidence="7" id="KW-0735">Signal-anchor</keyword>
<dbReference type="InterPro" id="IPR031481">
    <property type="entry name" value="Glyco_tran_10_N"/>
</dbReference>
<dbReference type="FunFam" id="3.40.50.11660:FF:000004">
    <property type="entry name" value="Glycoprotein 3-alpha-L-fucosyltransferase A"/>
    <property type="match status" value="1"/>
</dbReference>
<feature type="signal peptide" evidence="13">
    <location>
        <begin position="1"/>
        <end position="20"/>
    </location>
</feature>
<dbReference type="PANTHER" id="PTHR48438:SF1">
    <property type="entry name" value="ALPHA-(1,3)-FUCOSYLTRANSFERASE C-RELATED"/>
    <property type="match status" value="1"/>
</dbReference>
<keyword evidence="13" id="KW-0732">Signal</keyword>
<evidence type="ECO:0000256" key="5">
    <source>
        <dbReference type="ARBA" id="ARBA00022679"/>
    </source>
</evidence>
<keyword evidence="9 12" id="KW-0333">Golgi apparatus</keyword>
<dbReference type="GO" id="GO:0032580">
    <property type="term" value="C:Golgi cisterna membrane"/>
    <property type="evidence" value="ECO:0007669"/>
    <property type="project" value="UniProtKB-SubCell"/>
</dbReference>
<gene>
    <name evidence="16" type="ORF">NP493_172g02047</name>
</gene>
<evidence type="ECO:0000256" key="3">
    <source>
        <dbReference type="ARBA" id="ARBA00008919"/>
    </source>
</evidence>
<dbReference type="InterPro" id="IPR001503">
    <property type="entry name" value="Glyco_trans_10"/>
</dbReference>
<dbReference type="InterPro" id="IPR055270">
    <property type="entry name" value="Glyco_tran_10_C"/>
</dbReference>
<organism evidence="16 17">
    <name type="scientific">Ridgeia piscesae</name>
    <name type="common">Tubeworm</name>
    <dbReference type="NCBI Taxonomy" id="27915"/>
    <lineage>
        <taxon>Eukaryota</taxon>
        <taxon>Metazoa</taxon>
        <taxon>Spiralia</taxon>
        <taxon>Lophotrochozoa</taxon>
        <taxon>Annelida</taxon>
        <taxon>Polychaeta</taxon>
        <taxon>Sedentaria</taxon>
        <taxon>Canalipalpata</taxon>
        <taxon>Sabellida</taxon>
        <taxon>Siboglinidae</taxon>
        <taxon>Ridgeia</taxon>
    </lineage>
</organism>
<evidence type="ECO:0000256" key="13">
    <source>
        <dbReference type="SAM" id="SignalP"/>
    </source>
</evidence>
<protein>
    <recommendedName>
        <fullName evidence="12">Fucosyltransferase</fullName>
        <ecNumber evidence="12">2.4.1.-</ecNumber>
    </recommendedName>
</protein>
<comment type="subcellular location">
    <subcellularLocation>
        <location evidence="1">Golgi apparatus membrane</location>
        <topology evidence="1">Single-pass type II membrane protein</topology>
    </subcellularLocation>
    <subcellularLocation>
        <location evidence="12">Golgi apparatus</location>
        <location evidence="12">Golgi stack membrane</location>
        <topology evidence="12">Single-pass type II membrane protein</topology>
    </subcellularLocation>
</comment>
<dbReference type="InterPro" id="IPR038577">
    <property type="entry name" value="GT10-like_C_sf"/>
</dbReference>
<evidence type="ECO:0000313" key="17">
    <source>
        <dbReference type="Proteomes" id="UP001209878"/>
    </source>
</evidence>
<comment type="caution">
    <text evidence="16">The sequence shown here is derived from an EMBL/GenBank/DDBJ whole genome shotgun (WGS) entry which is preliminary data.</text>
</comment>
<feature type="domain" description="Fucosyltransferase N-terminal" evidence="15">
    <location>
        <begin position="52"/>
        <end position="164"/>
    </location>
</feature>
<dbReference type="EMBL" id="JAODUO010000173">
    <property type="protein sequence ID" value="KAK2187238.1"/>
    <property type="molecule type" value="Genomic_DNA"/>
</dbReference>
<dbReference type="Pfam" id="PF00852">
    <property type="entry name" value="Glyco_transf_10"/>
    <property type="match status" value="1"/>
</dbReference>
<sequence length="385" mass="45530">MHLVHILLTLVVASACLVHGEISLDNTETCSESTCQDNVKSHHKQQDKYLQKPKVILYWTTFYGHRDFEFGLGQQPFKDAGCPVTNCIATDDPSQSEEADALMFHMRNVAQQTPYPKKRSPHQRYVFFLLEHPYHQWNDLRPFNGFFNLTMTYRRDSDIFLPYGMTEKGKSKADVTPVKKQRKLVAWFVSNCQSHSKREDYVKELQKYIPVDVYGQCGPLKCPPDTTQYHTIRMWPSCYTMLEENYKFYISFENNFCRDYVTEKMYNILKLNVVPIVLGGTDYSRDAPPNSVINIQDFDSPKQLSEYLIELDKNEDKYLEYFKWKHEYKVVTGKPFQEAFCRLCEILNDPDYPHQNHDDLDEWWGKEKYCDVNKMSKLKQKWKVK</sequence>
<evidence type="ECO:0000256" key="4">
    <source>
        <dbReference type="ARBA" id="ARBA00022676"/>
    </source>
</evidence>
<feature type="domain" description="Fucosyltransferase C-terminal" evidence="14">
    <location>
        <begin position="179"/>
        <end position="363"/>
    </location>
</feature>
<evidence type="ECO:0000256" key="2">
    <source>
        <dbReference type="ARBA" id="ARBA00004922"/>
    </source>
</evidence>
<dbReference type="Pfam" id="PF17039">
    <property type="entry name" value="Glyco_tran_10_N"/>
    <property type="match status" value="1"/>
</dbReference>
<dbReference type="EC" id="2.4.1.-" evidence="12"/>
<evidence type="ECO:0000256" key="7">
    <source>
        <dbReference type="ARBA" id="ARBA00022968"/>
    </source>
</evidence>
<evidence type="ECO:0000259" key="15">
    <source>
        <dbReference type="Pfam" id="PF17039"/>
    </source>
</evidence>
<comment type="similarity">
    <text evidence="3 12">Belongs to the glycosyltransferase 10 family.</text>
</comment>
<evidence type="ECO:0000256" key="1">
    <source>
        <dbReference type="ARBA" id="ARBA00004323"/>
    </source>
</evidence>
<keyword evidence="8" id="KW-1133">Transmembrane helix</keyword>
<keyword evidence="11" id="KW-0325">Glycoprotein</keyword>
<comment type="pathway">
    <text evidence="2">Protein modification; protein glycosylation.</text>
</comment>
<dbReference type="GO" id="GO:0000139">
    <property type="term" value="C:Golgi membrane"/>
    <property type="evidence" value="ECO:0007669"/>
    <property type="project" value="UniProtKB-SubCell"/>
</dbReference>
<keyword evidence="17" id="KW-1185">Reference proteome</keyword>
<evidence type="ECO:0000313" key="16">
    <source>
        <dbReference type="EMBL" id="KAK2187238.1"/>
    </source>
</evidence>
<accession>A0AAD9P319</accession>
<keyword evidence="10" id="KW-0472">Membrane</keyword>
<proteinExistence type="inferred from homology"/>
<dbReference type="Gene3D" id="3.40.50.11660">
    <property type="entry name" value="Glycosyl transferase family 10, C-terminal domain"/>
    <property type="match status" value="1"/>
</dbReference>
<keyword evidence="4 12" id="KW-0328">Glycosyltransferase</keyword>
<evidence type="ECO:0000256" key="10">
    <source>
        <dbReference type="ARBA" id="ARBA00023136"/>
    </source>
</evidence>
<evidence type="ECO:0000256" key="9">
    <source>
        <dbReference type="ARBA" id="ARBA00023034"/>
    </source>
</evidence>
<keyword evidence="6 12" id="KW-0812">Transmembrane</keyword>
<dbReference type="GO" id="GO:0008417">
    <property type="term" value="F:fucosyltransferase activity"/>
    <property type="evidence" value="ECO:0007669"/>
    <property type="project" value="InterPro"/>
</dbReference>